<proteinExistence type="predicted"/>
<gene>
    <name evidence="2" type="ORF">NCTC9426_01647</name>
</gene>
<dbReference type="Proteomes" id="UP000254133">
    <property type="component" value="Unassembled WGS sequence"/>
</dbReference>
<accession>A0A378PWF8</accession>
<dbReference type="Pfam" id="PF10027">
    <property type="entry name" value="DUF2269"/>
    <property type="match status" value="1"/>
</dbReference>
<feature type="transmembrane region" description="Helical" evidence="1">
    <location>
        <begin position="12"/>
        <end position="34"/>
    </location>
</feature>
<reference evidence="2 3" key="1">
    <citation type="submission" date="2018-06" db="EMBL/GenBank/DDBJ databases">
        <authorList>
            <consortium name="Pathogen Informatics"/>
            <person name="Doyle S."/>
        </authorList>
    </citation>
    <scope>NUCLEOTIDE SEQUENCE [LARGE SCALE GENOMIC DNA]</scope>
    <source>
        <strain evidence="2 3">NCTC9426</strain>
    </source>
</reference>
<dbReference type="InterPro" id="IPR018729">
    <property type="entry name" value="DUF2269_transmembrane"/>
</dbReference>
<protein>
    <submittedName>
        <fullName evidence="2">Predicted integral membrane protein</fullName>
    </submittedName>
</protein>
<dbReference type="EMBL" id="UGPZ01000003">
    <property type="protein sequence ID" value="STY92929.1"/>
    <property type="molecule type" value="Genomic_DNA"/>
</dbReference>
<evidence type="ECO:0000313" key="2">
    <source>
        <dbReference type="EMBL" id="STY92929.1"/>
    </source>
</evidence>
<organism evidence="2 3">
    <name type="scientific">Moraxella bovis</name>
    <dbReference type="NCBI Taxonomy" id="476"/>
    <lineage>
        <taxon>Bacteria</taxon>
        <taxon>Pseudomonadati</taxon>
        <taxon>Pseudomonadota</taxon>
        <taxon>Gammaproteobacteria</taxon>
        <taxon>Moraxellales</taxon>
        <taxon>Moraxellaceae</taxon>
        <taxon>Moraxella</taxon>
    </lineage>
</organism>
<name>A0A378PWF8_MORBO</name>
<evidence type="ECO:0000313" key="3">
    <source>
        <dbReference type="Proteomes" id="UP000254133"/>
    </source>
</evidence>
<sequence length="156" mass="17308">MSDFTLYQLIKTLHILSAMIILGTGFGTAFYLFVTNRSGCVPAQSVVSQWVCRADFWFTTPAVFFSVFLGTVAHERPKHAIFCHLDLGKSFAVFLCGGVLASCGRVATKNARHRQTIARQWRYRPTPILLELCQKMGIGRLSCIFGGIGDCVFHGI</sequence>
<keyword evidence="1" id="KW-0812">Transmembrane</keyword>
<evidence type="ECO:0000256" key="1">
    <source>
        <dbReference type="SAM" id="Phobius"/>
    </source>
</evidence>
<feature type="transmembrane region" description="Helical" evidence="1">
    <location>
        <begin position="54"/>
        <end position="73"/>
    </location>
</feature>
<keyword evidence="1" id="KW-1133">Transmembrane helix</keyword>
<dbReference type="AlphaFoldDB" id="A0A378PWF8"/>
<keyword evidence="1" id="KW-0472">Membrane</keyword>